<protein>
    <recommendedName>
        <fullName evidence="1">Hemerythrin-like domain-containing protein</fullName>
    </recommendedName>
</protein>
<gene>
    <name evidence="2" type="ORF">GCM10023307_19560</name>
</gene>
<reference evidence="3" key="1">
    <citation type="journal article" date="2019" name="Int. J. Syst. Evol. Microbiol.">
        <title>The Global Catalogue of Microorganisms (GCM) 10K type strain sequencing project: providing services to taxonomists for standard genome sequencing and annotation.</title>
        <authorList>
            <consortium name="The Broad Institute Genomics Platform"/>
            <consortium name="The Broad Institute Genome Sequencing Center for Infectious Disease"/>
            <person name="Wu L."/>
            <person name="Ma J."/>
        </authorList>
    </citation>
    <scope>NUCLEOTIDE SEQUENCE [LARGE SCALE GENOMIC DNA]</scope>
    <source>
        <strain evidence="3">JCM 18204</strain>
    </source>
</reference>
<proteinExistence type="predicted"/>
<dbReference type="Pfam" id="PF01814">
    <property type="entry name" value="Hemerythrin"/>
    <property type="match status" value="1"/>
</dbReference>
<dbReference type="InterPro" id="IPR012312">
    <property type="entry name" value="Hemerythrin-like"/>
</dbReference>
<comment type="caution">
    <text evidence="2">The sequence shown here is derived from an EMBL/GenBank/DDBJ whole genome shotgun (WGS) entry which is preliminary data.</text>
</comment>
<evidence type="ECO:0000259" key="1">
    <source>
        <dbReference type="Pfam" id="PF01814"/>
    </source>
</evidence>
<dbReference type="RefSeq" id="WP_345303141.1">
    <property type="nucleotide sequence ID" value="NZ_BAABJE010000010.1"/>
</dbReference>
<accession>A0ABP9BED2</accession>
<dbReference type="Proteomes" id="UP001499959">
    <property type="component" value="Unassembled WGS sequence"/>
</dbReference>
<sequence>MFSPNIHDIDEKKSRLQGMSGAGATGHPDYDPALIKHLMSDHAALRDLLIRLDDHARHRQFAKIPGTLARLRDGLMRHIEEENEHFYAYLFRSAANDGDALEDLERTCAKMAGMARLALLFTRHYTEIGVTLLNRDAFSRDLEVISSLLAERIELEETSLYALYRPQDRTRGNRVLRNDGSSLCGVCLKG</sequence>
<evidence type="ECO:0000313" key="3">
    <source>
        <dbReference type="Proteomes" id="UP001499959"/>
    </source>
</evidence>
<dbReference type="Gene3D" id="1.20.120.1370">
    <property type="entry name" value="Regulator of RNA polymerase sigma(70) subunit, domain 4"/>
    <property type="match status" value="1"/>
</dbReference>
<feature type="domain" description="Hemerythrin-like" evidence="1">
    <location>
        <begin position="34"/>
        <end position="163"/>
    </location>
</feature>
<organism evidence="2 3">
    <name type="scientific">Lysobacter hankyongensis</name>
    <dbReference type="NCBI Taxonomy" id="1176535"/>
    <lineage>
        <taxon>Bacteria</taxon>
        <taxon>Pseudomonadati</taxon>
        <taxon>Pseudomonadota</taxon>
        <taxon>Gammaproteobacteria</taxon>
        <taxon>Lysobacterales</taxon>
        <taxon>Lysobacteraceae</taxon>
        <taxon>Lysobacter</taxon>
    </lineage>
</organism>
<dbReference type="InterPro" id="IPR038309">
    <property type="entry name" value="Rsd/AlgQ_sf"/>
</dbReference>
<dbReference type="EMBL" id="BAABJE010000010">
    <property type="protein sequence ID" value="GAA4794105.1"/>
    <property type="molecule type" value="Genomic_DNA"/>
</dbReference>
<evidence type="ECO:0000313" key="2">
    <source>
        <dbReference type="EMBL" id="GAA4794105.1"/>
    </source>
</evidence>
<keyword evidence="3" id="KW-1185">Reference proteome</keyword>
<name>A0ABP9BED2_9GAMM</name>